<feature type="active site" evidence="1">
    <location>
        <position position="47"/>
    </location>
</feature>
<evidence type="ECO:0000313" key="3">
    <source>
        <dbReference type="Proteomes" id="UP000266389"/>
    </source>
</evidence>
<dbReference type="PIRSF" id="PIRSF016184">
    <property type="entry name" value="PhzC_PhzF"/>
    <property type="match status" value="1"/>
</dbReference>
<dbReference type="PANTHER" id="PTHR13774">
    <property type="entry name" value="PHENAZINE BIOSYNTHESIS PROTEIN"/>
    <property type="match status" value="1"/>
</dbReference>
<dbReference type="AlphaFoldDB" id="A0A395LXW4"/>
<accession>A0A395LXW4</accession>
<dbReference type="SUPFAM" id="SSF54506">
    <property type="entry name" value="Diaminopimelate epimerase-like"/>
    <property type="match status" value="1"/>
</dbReference>
<name>A0A395LXW4_9BACT</name>
<proteinExistence type="predicted"/>
<dbReference type="InterPro" id="IPR003719">
    <property type="entry name" value="Phenazine_PhzF-like"/>
</dbReference>
<dbReference type="Proteomes" id="UP000266389">
    <property type="component" value="Unassembled WGS sequence"/>
</dbReference>
<protein>
    <submittedName>
        <fullName evidence="2">PhzF family phenazine biosynthesis protein</fullName>
    </submittedName>
</protein>
<dbReference type="NCBIfam" id="TIGR00654">
    <property type="entry name" value="PhzF_family"/>
    <property type="match status" value="1"/>
</dbReference>
<dbReference type="GO" id="GO:0005737">
    <property type="term" value="C:cytoplasm"/>
    <property type="evidence" value="ECO:0007669"/>
    <property type="project" value="TreeGrafter"/>
</dbReference>
<evidence type="ECO:0000313" key="2">
    <source>
        <dbReference type="EMBL" id="RFM23403.1"/>
    </source>
</evidence>
<organism evidence="2 3">
    <name type="scientific">Candidatus Thermochlorobacter aerophilus</name>
    <dbReference type="NCBI Taxonomy" id="1868324"/>
    <lineage>
        <taxon>Bacteria</taxon>
        <taxon>Pseudomonadati</taxon>
        <taxon>Chlorobiota</taxon>
        <taxon>Chlorobiia</taxon>
        <taxon>Chlorobiales</taxon>
        <taxon>Candidatus Thermochlorobacteriaceae</taxon>
        <taxon>Candidatus Thermochlorobacter</taxon>
    </lineage>
</organism>
<dbReference type="Gene3D" id="3.10.310.10">
    <property type="entry name" value="Diaminopimelate Epimerase, Chain A, domain 1"/>
    <property type="match status" value="2"/>
</dbReference>
<dbReference type="GO" id="GO:0016853">
    <property type="term" value="F:isomerase activity"/>
    <property type="evidence" value="ECO:0007669"/>
    <property type="project" value="TreeGrafter"/>
</dbReference>
<dbReference type="Pfam" id="PF02567">
    <property type="entry name" value="PhzC-PhzF"/>
    <property type="match status" value="1"/>
</dbReference>
<evidence type="ECO:0000256" key="1">
    <source>
        <dbReference type="PIRSR" id="PIRSR016184-1"/>
    </source>
</evidence>
<comment type="caution">
    <text evidence="2">The sequence shown here is derived from an EMBL/GenBank/DDBJ whole genome shotgun (WGS) entry which is preliminary data.</text>
</comment>
<sequence>MRTYKLKHIDAFTDRAYTGNPAAVIMHAEGLSDEEMQKIAREINLSETAFVLPAKDDSYDLELRWMTPRTEVDLCGHATIAAFHALAEVKLYDLGQDGERELRVKTRRGILPVRVHQSEGKVRVTMGLPLPKFVPYKGHKFELCQAFAIPTELLDSSLPIWLSDNGYIYIPFVNREPLLKMKPSITDLKTLSQKYHITGFCAFTTDTKYETSAAHSRFFAPSLGIDEDPVTGSAQGPLAVYLYQNGRVTGEGRVPVTLEQGYEIDRGGRVWAELEVKNGEVCNLWISGYAVTVMNAEIYI</sequence>
<reference evidence="2 3" key="1">
    <citation type="journal article" date="2011" name="ISME J.">
        <title>Community ecology of hot spring cyanobacterial mats: predominant populations and their functional potential.</title>
        <authorList>
            <person name="Klatt C.G."/>
            <person name="Wood J.M."/>
            <person name="Rusch D.B."/>
            <person name="Bateson M.M."/>
            <person name="Hamamura N."/>
            <person name="Heidelberg J.F."/>
            <person name="Grossman A.R."/>
            <person name="Bhaya D."/>
            <person name="Cohan F.M."/>
            <person name="Kuhl M."/>
            <person name="Bryant D.A."/>
            <person name="Ward D.M."/>
        </authorList>
    </citation>
    <scope>NUCLEOTIDE SEQUENCE [LARGE SCALE GENOMIC DNA]</scope>
    <source>
        <strain evidence="2">OS</strain>
    </source>
</reference>
<gene>
    <name evidence="2" type="ORF">D0433_10740</name>
</gene>
<dbReference type="EMBL" id="PHFL01000065">
    <property type="protein sequence ID" value="RFM23403.1"/>
    <property type="molecule type" value="Genomic_DNA"/>
</dbReference>